<feature type="compositionally biased region" description="Low complexity" evidence="1">
    <location>
        <begin position="504"/>
        <end position="518"/>
    </location>
</feature>
<gene>
    <name evidence="2" type="ORF">UFOPK2399_00391</name>
</gene>
<protein>
    <submittedName>
        <fullName evidence="2">Unannotated protein</fullName>
    </submittedName>
</protein>
<proteinExistence type="predicted"/>
<feature type="region of interest" description="Disordered" evidence="1">
    <location>
        <begin position="496"/>
        <end position="518"/>
    </location>
</feature>
<dbReference type="AlphaFoldDB" id="A0A6J6NP62"/>
<organism evidence="2">
    <name type="scientific">freshwater metagenome</name>
    <dbReference type="NCBI Taxonomy" id="449393"/>
    <lineage>
        <taxon>unclassified sequences</taxon>
        <taxon>metagenomes</taxon>
        <taxon>ecological metagenomes</taxon>
    </lineage>
</organism>
<dbReference type="EMBL" id="CAEZXP010000001">
    <property type="protein sequence ID" value="CAB4686475.1"/>
    <property type="molecule type" value="Genomic_DNA"/>
</dbReference>
<accession>A0A6J6NP62</accession>
<name>A0A6J6NP62_9ZZZZ</name>
<evidence type="ECO:0000256" key="1">
    <source>
        <dbReference type="SAM" id="MobiDB-lite"/>
    </source>
</evidence>
<reference evidence="2" key="1">
    <citation type="submission" date="2020-05" db="EMBL/GenBank/DDBJ databases">
        <authorList>
            <person name="Chiriac C."/>
            <person name="Salcher M."/>
            <person name="Ghai R."/>
            <person name="Kavagutti S V."/>
        </authorList>
    </citation>
    <scope>NUCLEOTIDE SEQUENCE</scope>
</reference>
<evidence type="ECO:0000313" key="2">
    <source>
        <dbReference type="EMBL" id="CAB4686475.1"/>
    </source>
</evidence>
<sequence>MGRVRRLASLKRLIPLAALAAVLVGITSPESGARTAACIPVRAVFYESSDWFRLAHGLGANPSPCADYYVTIPALAADKTQMRSGAAWQVRQLGPNFHALAEVSYTGWKRWVTATNNSWYEAGQEVRRRMVGAGFDIPTGDTWVINEFPSTVRSGAGADRQHVRDLVHGLFDGEGGPQLKGMIYDIGIAQTGVVLDQHKAYWESWFQDTAFWNDMNAYVSDFFQENYGDVRAYAVAGVDPATRIATLNQFLQAPLQLALASGAPSSVAAAKAYLTQAYGSLSNASWAWGSAYGWTKVTPDVMADFISAQTSAMRASTPAVRIGFAWNPLNTLGLSNDDYVSQVGAVLERLAGSIHETDGGDPSLACEATHCTSTIDGAKATAAWKTFATWTPTVAAITSTTLTSTAGTPSSAITVQLKTGKSSVPLPAAATVVITSSSPSGTFSTSPSGPWSPTVTLSIPAGQKTASFYSLDATAGSPTITSSLNGQRQSQSIIVAAPTPPPTTTGTTTTTPGTTQAPPEVTVATAALTVTDTNRIHVDLAVAGADGTTPSSRLRLSVMLGDTKVASTVATTGGDGSVSFTAAPQLQRGCYSLKVASVVTPGYAWDGITPDTSYCVTTLPASVRVTAFGMRKGHLHLGLAVVDRSGKPVAASMAVAVTRGTSTFAASHGKAGSDGTFGLTARGEPAKGCYGVRVTSLSAPGITWDKQMPHARFCVR</sequence>